<evidence type="ECO:0000313" key="2">
    <source>
        <dbReference type="Proteomes" id="UP000261620"/>
    </source>
</evidence>
<reference evidence="1" key="2">
    <citation type="submission" date="2025-09" db="UniProtKB">
        <authorList>
            <consortium name="Ensembl"/>
        </authorList>
    </citation>
    <scope>IDENTIFICATION</scope>
</reference>
<sequence length="262" mass="29905">MASGSIDYTCFWITTLHISLDLQILYTLGLKRIFWRRLSLDLSKSEIIHRYTFCAVPGVVKLFDKLLTTLHVLAFESFQNTIAGISRLSQPSISRAMWDVVPALLRRVGNFIMFPQNWADIEETKQTLFNFAGFLNIVGAIDCTHVVAKFPGSMVTACYWIRFCAFLMVGNSGLQLKPWLMTLVHSPTNKGESASLICPIIVLCCIRHNLAMSSWDEEEETPIHSMMFEQKKADTTLRRKLISVFVFAISFFQSLPRACEYR</sequence>
<evidence type="ECO:0008006" key="3">
    <source>
        <dbReference type="Google" id="ProtNLM"/>
    </source>
</evidence>
<protein>
    <recommendedName>
        <fullName evidence="3">DDE Tnp4 domain-containing protein</fullName>
    </recommendedName>
</protein>
<keyword evidence="2" id="KW-1185">Reference proteome</keyword>
<dbReference type="Ensembl" id="ENSMMOT00000009734.1">
    <property type="protein sequence ID" value="ENSMMOP00000009566.1"/>
    <property type="gene ID" value="ENSMMOG00000007401.1"/>
</dbReference>
<name>A0A3Q3W0U6_MOLML</name>
<organism evidence="1 2">
    <name type="scientific">Mola mola</name>
    <name type="common">Ocean sunfish</name>
    <name type="synonym">Tetraodon mola</name>
    <dbReference type="NCBI Taxonomy" id="94237"/>
    <lineage>
        <taxon>Eukaryota</taxon>
        <taxon>Metazoa</taxon>
        <taxon>Chordata</taxon>
        <taxon>Craniata</taxon>
        <taxon>Vertebrata</taxon>
        <taxon>Euteleostomi</taxon>
        <taxon>Actinopterygii</taxon>
        <taxon>Neopterygii</taxon>
        <taxon>Teleostei</taxon>
        <taxon>Neoteleostei</taxon>
        <taxon>Acanthomorphata</taxon>
        <taxon>Eupercaria</taxon>
        <taxon>Tetraodontiformes</taxon>
        <taxon>Molidae</taxon>
        <taxon>Mola</taxon>
    </lineage>
</organism>
<proteinExistence type="predicted"/>
<reference evidence="1" key="1">
    <citation type="submission" date="2025-08" db="UniProtKB">
        <authorList>
            <consortium name="Ensembl"/>
        </authorList>
    </citation>
    <scope>IDENTIFICATION</scope>
</reference>
<evidence type="ECO:0000313" key="1">
    <source>
        <dbReference type="Ensembl" id="ENSMMOP00000009566.1"/>
    </source>
</evidence>
<dbReference type="AlphaFoldDB" id="A0A3Q3W0U6"/>
<accession>A0A3Q3W0U6</accession>
<dbReference type="Proteomes" id="UP000261620">
    <property type="component" value="Unplaced"/>
</dbReference>